<evidence type="ECO:0000313" key="3">
    <source>
        <dbReference type="Proteomes" id="UP000489600"/>
    </source>
</evidence>
<evidence type="ECO:0000256" key="1">
    <source>
        <dbReference type="SAM" id="MobiDB-lite"/>
    </source>
</evidence>
<evidence type="ECO:0000313" key="2">
    <source>
        <dbReference type="EMBL" id="VVB03287.1"/>
    </source>
</evidence>
<dbReference type="Proteomes" id="UP000489600">
    <property type="component" value="Unassembled WGS sequence"/>
</dbReference>
<comment type="caution">
    <text evidence="2">The sequence shown here is derived from an EMBL/GenBank/DDBJ whole genome shotgun (WGS) entry which is preliminary data.</text>
</comment>
<sequence>MGVKVGSFGNGGRGRSSGEPMSKAGEERRWRVRRRKMMNTANKQRRLAAEMTEAVMVTSLAMWRVW</sequence>
<keyword evidence="3" id="KW-1185">Reference proteome</keyword>
<organism evidence="2 3">
    <name type="scientific">Arabis nemorensis</name>
    <dbReference type="NCBI Taxonomy" id="586526"/>
    <lineage>
        <taxon>Eukaryota</taxon>
        <taxon>Viridiplantae</taxon>
        <taxon>Streptophyta</taxon>
        <taxon>Embryophyta</taxon>
        <taxon>Tracheophyta</taxon>
        <taxon>Spermatophyta</taxon>
        <taxon>Magnoliopsida</taxon>
        <taxon>eudicotyledons</taxon>
        <taxon>Gunneridae</taxon>
        <taxon>Pentapetalae</taxon>
        <taxon>rosids</taxon>
        <taxon>malvids</taxon>
        <taxon>Brassicales</taxon>
        <taxon>Brassicaceae</taxon>
        <taxon>Arabideae</taxon>
        <taxon>Arabis</taxon>
    </lineage>
</organism>
<protein>
    <submittedName>
        <fullName evidence="2">Uncharacterized protein</fullName>
    </submittedName>
</protein>
<reference evidence="2" key="1">
    <citation type="submission" date="2019-07" db="EMBL/GenBank/DDBJ databases">
        <authorList>
            <person name="Dittberner H."/>
        </authorList>
    </citation>
    <scope>NUCLEOTIDE SEQUENCE [LARGE SCALE GENOMIC DNA]</scope>
</reference>
<name>A0A565BNT0_9BRAS</name>
<proteinExistence type="predicted"/>
<dbReference type="EMBL" id="CABITT030000004">
    <property type="protein sequence ID" value="VVB03287.1"/>
    <property type="molecule type" value="Genomic_DNA"/>
</dbReference>
<gene>
    <name evidence="2" type="ORF">ANE_LOCUS13731</name>
</gene>
<feature type="region of interest" description="Disordered" evidence="1">
    <location>
        <begin position="1"/>
        <end position="29"/>
    </location>
</feature>
<dbReference type="AlphaFoldDB" id="A0A565BNT0"/>
<accession>A0A565BNT0</accession>